<feature type="compositionally biased region" description="Pro residues" evidence="1">
    <location>
        <begin position="168"/>
        <end position="177"/>
    </location>
</feature>
<accession>A0A1H6E3A7</accession>
<feature type="compositionally biased region" description="Basic residues" evidence="1">
    <location>
        <begin position="23"/>
        <end position="53"/>
    </location>
</feature>
<evidence type="ECO:0000313" key="2">
    <source>
        <dbReference type="EMBL" id="SEG92112.1"/>
    </source>
</evidence>
<feature type="region of interest" description="Disordered" evidence="1">
    <location>
        <begin position="211"/>
        <end position="289"/>
    </location>
</feature>
<organism evidence="2 3">
    <name type="scientific">Thermomonospora echinospora</name>
    <dbReference type="NCBI Taxonomy" id="1992"/>
    <lineage>
        <taxon>Bacteria</taxon>
        <taxon>Bacillati</taxon>
        <taxon>Actinomycetota</taxon>
        <taxon>Actinomycetes</taxon>
        <taxon>Streptosporangiales</taxon>
        <taxon>Thermomonosporaceae</taxon>
        <taxon>Thermomonospora</taxon>
    </lineage>
</organism>
<sequence>MVTPAFTPTTQERVVTPTFRALGMRRPHRPPRPGTRRPPRHLPHRLLLHHRPRRDVLPERRMLPRRRPRPSRLHLRLRDGTRRPALRLRVRPQHHRSPDQQPGDGQGPDEQRRPPRGREPSLIHTFRMPTCHGTEAYRRPSSRNSLRPHLRHPAAVTGHMTPRSPAAGPQPSPPAPVRPCDRSQSSDSAPDPPVLVRCRAHDCRKFRARGHATAGTHARSPCPPDAESPPKSSRAPRTRASRQCDGSPPAPGHSPRARTARVPGPDPHGRWKHRWPGPSGTGLSERTLQ</sequence>
<dbReference type="AlphaFoldDB" id="A0A1H6E3A7"/>
<proteinExistence type="predicted"/>
<feature type="compositionally biased region" description="Basic residues" evidence="1">
    <location>
        <begin position="84"/>
        <end position="95"/>
    </location>
</feature>
<reference evidence="3" key="1">
    <citation type="submission" date="2016-10" db="EMBL/GenBank/DDBJ databases">
        <authorList>
            <person name="Varghese N."/>
            <person name="Submissions S."/>
        </authorList>
    </citation>
    <scope>NUCLEOTIDE SEQUENCE [LARGE SCALE GENOMIC DNA]</scope>
    <source>
        <strain evidence="3">DSM 43163</strain>
    </source>
</reference>
<feature type="region of interest" description="Disordered" evidence="1">
    <location>
        <begin position="23"/>
        <end position="194"/>
    </location>
</feature>
<gene>
    <name evidence="2" type="ORF">SAMN04489712_13228</name>
</gene>
<evidence type="ECO:0000313" key="3">
    <source>
        <dbReference type="Proteomes" id="UP000236723"/>
    </source>
</evidence>
<dbReference type="EMBL" id="FNVO01000032">
    <property type="protein sequence ID" value="SEG92112.1"/>
    <property type="molecule type" value="Genomic_DNA"/>
</dbReference>
<evidence type="ECO:0000256" key="1">
    <source>
        <dbReference type="SAM" id="MobiDB-lite"/>
    </source>
</evidence>
<keyword evidence="3" id="KW-1185">Reference proteome</keyword>
<feature type="compositionally biased region" description="Basic and acidic residues" evidence="1">
    <location>
        <begin position="109"/>
        <end position="121"/>
    </location>
</feature>
<feature type="compositionally biased region" description="Basic residues" evidence="1">
    <location>
        <begin position="63"/>
        <end position="75"/>
    </location>
</feature>
<name>A0A1H6E3A7_9ACTN</name>
<protein>
    <submittedName>
        <fullName evidence="2">Uncharacterized protein</fullName>
    </submittedName>
</protein>
<dbReference type="Proteomes" id="UP000236723">
    <property type="component" value="Unassembled WGS sequence"/>
</dbReference>